<dbReference type="Proteomes" id="UP000008068">
    <property type="component" value="Unassembled WGS sequence"/>
</dbReference>
<sequence>MPRLTNLDDDILKGIIFGFNILDHDVTTAHSKLLQLTGTQMFTLKQVKSLHEQIKRGLYKLDTANRLLLAENGVFRDHGMIELVQELRCQTLIPTVIQEVLKDVIGIELYDLHTVNDIHFHDICFYNKNALRGLMLCLKSQGVGENYDQLVEATKGDACRHLNQPVFSPTDLEELNKDFERGEYLEQQHDVKLWAAVRPYQIMESIVKHADFESR</sequence>
<dbReference type="EMBL" id="GL379849">
    <property type="protein sequence ID" value="EGT55048.1"/>
    <property type="molecule type" value="Genomic_DNA"/>
</dbReference>
<organism evidence="2">
    <name type="scientific">Caenorhabditis brenneri</name>
    <name type="common">Nematode worm</name>
    <dbReference type="NCBI Taxonomy" id="135651"/>
    <lineage>
        <taxon>Eukaryota</taxon>
        <taxon>Metazoa</taxon>
        <taxon>Ecdysozoa</taxon>
        <taxon>Nematoda</taxon>
        <taxon>Chromadorea</taxon>
        <taxon>Rhabditida</taxon>
        <taxon>Rhabditina</taxon>
        <taxon>Rhabditomorpha</taxon>
        <taxon>Rhabditoidea</taxon>
        <taxon>Rhabditidae</taxon>
        <taxon>Peloderinae</taxon>
        <taxon>Caenorhabditis</taxon>
    </lineage>
</organism>
<evidence type="ECO:0000313" key="2">
    <source>
        <dbReference type="Proteomes" id="UP000008068"/>
    </source>
</evidence>
<name>G0N8A1_CAEBE</name>
<reference evidence="2" key="1">
    <citation type="submission" date="2011-07" db="EMBL/GenBank/DDBJ databases">
        <authorList>
            <consortium name="Caenorhabditis brenneri Sequencing and Analysis Consortium"/>
            <person name="Wilson R.K."/>
        </authorList>
    </citation>
    <scope>NUCLEOTIDE SEQUENCE [LARGE SCALE GENOMIC DNA]</scope>
    <source>
        <strain evidence="2">PB2801</strain>
    </source>
</reference>
<dbReference type="HOGENOM" id="CLU_1284296_0_0_1"/>
<accession>G0N8A1</accession>
<evidence type="ECO:0000313" key="1">
    <source>
        <dbReference type="EMBL" id="EGT55048.1"/>
    </source>
</evidence>
<dbReference type="InParanoid" id="G0N8A1"/>
<evidence type="ECO:0008006" key="3">
    <source>
        <dbReference type="Google" id="ProtNLM"/>
    </source>
</evidence>
<dbReference type="AlphaFoldDB" id="G0N8A1"/>
<protein>
    <recommendedName>
        <fullName evidence="3">DUF38 domain-containing protein</fullName>
    </recommendedName>
</protein>
<proteinExistence type="predicted"/>
<keyword evidence="2" id="KW-1185">Reference proteome</keyword>
<gene>
    <name evidence="1" type="ORF">CAEBREN_18106</name>
</gene>